<dbReference type="KEGG" id="ahg:AHOG_23915"/>
<dbReference type="Proteomes" id="UP000204221">
    <property type="component" value="Chromosome"/>
</dbReference>
<organism evidence="1 2">
    <name type="scientific">Actinoalloteichus hoggarensis</name>
    <dbReference type="NCBI Taxonomy" id="1470176"/>
    <lineage>
        <taxon>Bacteria</taxon>
        <taxon>Bacillati</taxon>
        <taxon>Actinomycetota</taxon>
        <taxon>Actinomycetes</taxon>
        <taxon>Pseudonocardiales</taxon>
        <taxon>Pseudonocardiaceae</taxon>
        <taxon>Actinoalloteichus</taxon>
    </lineage>
</organism>
<evidence type="ECO:0000313" key="1">
    <source>
        <dbReference type="EMBL" id="ASO22389.1"/>
    </source>
</evidence>
<proteinExistence type="predicted"/>
<evidence type="ECO:0008006" key="3">
    <source>
        <dbReference type="Google" id="ProtNLM"/>
    </source>
</evidence>
<reference evidence="1 2" key="1">
    <citation type="submission" date="2017-07" db="EMBL/GenBank/DDBJ databases">
        <title>Complete genome sequence of Actinoalloteichus hoggarensis DSM 45943, type strain of Actinoalloteichus hoggarensis.</title>
        <authorList>
            <person name="Ruckert C."/>
            <person name="Nouioui I."/>
            <person name="Willmese J."/>
            <person name="van Wezel G."/>
            <person name="Klenk H.-P."/>
            <person name="Kalinowski J."/>
            <person name="Zotchev S.B."/>
        </authorList>
    </citation>
    <scope>NUCLEOTIDE SEQUENCE [LARGE SCALE GENOMIC DNA]</scope>
    <source>
        <strain evidence="1 2">DSM 45943</strain>
    </source>
</reference>
<protein>
    <recommendedName>
        <fullName evidence="3">DUF4276 domain-containing protein</fullName>
    </recommendedName>
</protein>
<dbReference type="AlphaFoldDB" id="A0A221WA34"/>
<accession>A0A221WA34</accession>
<dbReference type="OrthoDB" id="3687853at2"/>
<dbReference type="EMBL" id="CP022521">
    <property type="protein sequence ID" value="ASO22389.1"/>
    <property type="molecule type" value="Genomic_DNA"/>
</dbReference>
<keyword evidence="2" id="KW-1185">Reference proteome</keyword>
<evidence type="ECO:0000313" key="2">
    <source>
        <dbReference type="Proteomes" id="UP000204221"/>
    </source>
</evidence>
<name>A0A221WA34_9PSEU</name>
<sequence>MTRPLSSVLLVEGPSDDLFFPGLVDRVLRDIGFSDRAADFDVTEPIVLMRRGDRPFNTFAEEVGRMSPLPSLTFLHFDAGASPDREGSRAWVPMEKAWQTNDDLLKQTRLVKLAPVREMESWALADLDKVNQLAGCDVRRPDVFESDLLGDVERLTKPKRTLTEALRADSGRRRSRRKASECLPLLAERVRLDRLDRVPSFARWRADTVAALRELSFIR</sequence>
<gene>
    <name evidence="1" type="ORF">AHOG_23915</name>
</gene>